<name>A0AA35W7C1_GEOBA</name>
<accession>A0AA35W7C1</accession>
<reference evidence="2" key="1">
    <citation type="submission" date="2023-03" db="EMBL/GenBank/DDBJ databases">
        <authorList>
            <person name="Steffen K."/>
            <person name="Cardenas P."/>
        </authorList>
    </citation>
    <scope>NUCLEOTIDE SEQUENCE</scope>
</reference>
<proteinExistence type="predicted"/>
<dbReference type="EMBL" id="CASHTH010000379">
    <property type="protein sequence ID" value="CAI7999607.1"/>
    <property type="molecule type" value="Genomic_DNA"/>
</dbReference>
<evidence type="ECO:0000256" key="1">
    <source>
        <dbReference type="SAM" id="MobiDB-lite"/>
    </source>
</evidence>
<dbReference type="Proteomes" id="UP001174909">
    <property type="component" value="Unassembled WGS sequence"/>
</dbReference>
<protein>
    <submittedName>
        <fullName evidence="2">Uncharacterized protein</fullName>
    </submittedName>
</protein>
<keyword evidence="3" id="KW-1185">Reference proteome</keyword>
<dbReference type="AlphaFoldDB" id="A0AA35W7C1"/>
<organism evidence="2 3">
    <name type="scientific">Geodia barretti</name>
    <name type="common">Barrett's horny sponge</name>
    <dbReference type="NCBI Taxonomy" id="519541"/>
    <lineage>
        <taxon>Eukaryota</taxon>
        <taxon>Metazoa</taxon>
        <taxon>Porifera</taxon>
        <taxon>Demospongiae</taxon>
        <taxon>Heteroscleromorpha</taxon>
        <taxon>Tetractinellida</taxon>
        <taxon>Astrophorina</taxon>
        <taxon>Geodiidae</taxon>
        <taxon>Geodia</taxon>
    </lineage>
</organism>
<sequence>MYHFHGSVEWLTSRVDALEQSNLATAGGKLDSLLLSMEGEISELTDERQLSPETENTLLLSLAGLKHVRDILLNKIAFSGAMLKDEHNVIVQRPQEDLNRAHPLEQCARTSSQVSQEALTVTGSNGDAMSPREPDTPPASVPHPLMSSGEMDQSTGGEGDEEADWVNVSVHAHPLVNSDS</sequence>
<evidence type="ECO:0000313" key="2">
    <source>
        <dbReference type="EMBL" id="CAI7999607.1"/>
    </source>
</evidence>
<comment type="caution">
    <text evidence="2">The sequence shown here is derived from an EMBL/GenBank/DDBJ whole genome shotgun (WGS) entry which is preliminary data.</text>
</comment>
<gene>
    <name evidence="2" type="ORF">GBAR_LOCUS2749</name>
</gene>
<feature type="compositionally biased region" description="Polar residues" evidence="1">
    <location>
        <begin position="108"/>
        <end position="127"/>
    </location>
</feature>
<feature type="region of interest" description="Disordered" evidence="1">
    <location>
        <begin position="108"/>
        <end position="180"/>
    </location>
</feature>
<evidence type="ECO:0000313" key="3">
    <source>
        <dbReference type="Proteomes" id="UP001174909"/>
    </source>
</evidence>